<dbReference type="Proteomes" id="UP000282311">
    <property type="component" value="Unassembled WGS sequence"/>
</dbReference>
<proteinExistence type="predicted"/>
<reference evidence="1 2" key="1">
    <citation type="journal article" date="2007" name="Int. J. Syst. Evol. Microbiol.">
        <title>Paenibacillus ginsengarvi sp. nov., isolated from soil from ginseng cultivation.</title>
        <authorList>
            <person name="Yoon M.H."/>
            <person name="Ten L.N."/>
            <person name="Im W.T."/>
        </authorList>
    </citation>
    <scope>NUCLEOTIDE SEQUENCE [LARGE SCALE GENOMIC DNA]</scope>
    <source>
        <strain evidence="1 2">KCTC 13059</strain>
    </source>
</reference>
<evidence type="ECO:0000313" key="1">
    <source>
        <dbReference type="EMBL" id="RKN61942.1"/>
    </source>
</evidence>
<keyword evidence="2" id="KW-1185">Reference proteome</keyword>
<protein>
    <submittedName>
        <fullName evidence="1">Uncharacterized protein</fullName>
    </submittedName>
</protein>
<name>A0A3B0AMV2_9BACL</name>
<evidence type="ECO:0000313" key="2">
    <source>
        <dbReference type="Proteomes" id="UP000282311"/>
    </source>
</evidence>
<sequence>MKRAELDGTKPETAAKPCRCADVQGFFCLFDMQFMRFIHGQTRQRFVNLLNNPNRNDWISYEGSSLPNLPYPEYEFLSGAGDLRQFTLGLSWDNVFAM</sequence>
<organism evidence="1 2">
    <name type="scientific">Paenibacillus ginsengarvi</name>
    <dbReference type="NCBI Taxonomy" id="400777"/>
    <lineage>
        <taxon>Bacteria</taxon>
        <taxon>Bacillati</taxon>
        <taxon>Bacillota</taxon>
        <taxon>Bacilli</taxon>
        <taxon>Bacillales</taxon>
        <taxon>Paenibacillaceae</taxon>
        <taxon>Paenibacillus</taxon>
    </lineage>
</organism>
<dbReference type="EMBL" id="RBAH01000051">
    <property type="protein sequence ID" value="RKN61942.1"/>
    <property type="molecule type" value="Genomic_DNA"/>
</dbReference>
<comment type="caution">
    <text evidence="1">The sequence shown here is derived from an EMBL/GenBank/DDBJ whole genome shotgun (WGS) entry which is preliminary data.</text>
</comment>
<accession>A0A3B0AMV2</accession>
<dbReference type="AlphaFoldDB" id="A0A3B0AMV2"/>
<gene>
    <name evidence="1" type="ORF">D7M11_35295</name>
</gene>